<accession>A0A1G2SYM4</accession>
<proteinExistence type="predicted"/>
<evidence type="ECO:0000313" key="2">
    <source>
        <dbReference type="Proteomes" id="UP000178107"/>
    </source>
</evidence>
<protein>
    <submittedName>
        <fullName evidence="1">Uncharacterized protein</fullName>
    </submittedName>
</protein>
<name>A0A1G2SYM4_9BACT</name>
<reference evidence="1 2" key="1">
    <citation type="journal article" date="2016" name="Nat. Commun.">
        <title>Thousands of microbial genomes shed light on interconnected biogeochemical processes in an aquifer system.</title>
        <authorList>
            <person name="Anantharaman K."/>
            <person name="Brown C.T."/>
            <person name="Hug L.A."/>
            <person name="Sharon I."/>
            <person name="Castelle C.J."/>
            <person name="Probst A.J."/>
            <person name="Thomas B.C."/>
            <person name="Singh A."/>
            <person name="Wilkins M.J."/>
            <person name="Karaoz U."/>
            <person name="Brodie E.L."/>
            <person name="Williams K.H."/>
            <person name="Hubbard S.S."/>
            <person name="Banfield J.F."/>
        </authorList>
    </citation>
    <scope>NUCLEOTIDE SEQUENCE [LARGE SCALE GENOMIC DNA]</scope>
</reference>
<evidence type="ECO:0000313" key="1">
    <source>
        <dbReference type="EMBL" id="OHA90140.1"/>
    </source>
</evidence>
<dbReference type="Proteomes" id="UP000178107">
    <property type="component" value="Unassembled WGS sequence"/>
</dbReference>
<comment type="caution">
    <text evidence="1">The sequence shown here is derived from an EMBL/GenBank/DDBJ whole genome shotgun (WGS) entry which is preliminary data.</text>
</comment>
<dbReference type="EMBL" id="MHVH01000006">
    <property type="protein sequence ID" value="OHA90140.1"/>
    <property type="molecule type" value="Genomic_DNA"/>
</dbReference>
<gene>
    <name evidence="1" type="ORF">A2838_00720</name>
</gene>
<dbReference type="AlphaFoldDB" id="A0A1G2SYM4"/>
<organism evidence="1 2">
    <name type="scientific">Candidatus Zambryskibacteria bacterium RIFCSPHIGHO2_01_FULL_46_25</name>
    <dbReference type="NCBI Taxonomy" id="1802738"/>
    <lineage>
        <taxon>Bacteria</taxon>
        <taxon>Candidatus Zambryskiibacteriota</taxon>
    </lineage>
</organism>
<sequence>MSWYNSNMNIQQAKANLEKFLGDRMLTFSIMKYQNGEWVAECNELPAIMTGGMGDDVAEMDRMIRDAILTAAGIDPKYSQQVLRFVDLKSPFRWGTNLFSHSSMRTAEREAEYVIA</sequence>